<dbReference type="STRING" id="946333.A4W93_26445"/>
<dbReference type="RefSeq" id="WP_085753472.1">
    <property type="nucleotide sequence ID" value="NZ_BSPR01000017.1"/>
</dbReference>
<name>A0A1W6LG38_9BURK</name>
<sequence>MLRLLVLLLVIANAAFYGWRQGWLDDLVGVRAQGDREPGRLALQVEPQRVRVLSTGPAKGGTTTAVAAAEAPTVCLEVGPYTAAQLGPAQSAIAGVVPPERIEDARHETPAAWIVFMGPYTDADTRRKKVDELRRLKVTSEEVRQVPELGDGLALGRFDNRAAAERALADVTTKGVRTARLAQLVPPVVTHTLRIAAVSPELQQQLVALQVPGLAGKSFAACARP</sequence>
<proteinExistence type="predicted"/>
<protein>
    <submittedName>
        <fullName evidence="1">Uncharacterized protein</fullName>
    </submittedName>
</protein>
<organism evidence="1 2">
    <name type="scientific">Piscinibacter gummiphilus</name>
    <dbReference type="NCBI Taxonomy" id="946333"/>
    <lineage>
        <taxon>Bacteria</taxon>
        <taxon>Pseudomonadati</taxon>
        <taxon>Pseudomonadota</taxon>
        <taxon>Betaproteobacteria</taxon>
        <taxon>Burkholderiales</taxon>
        <taxon>Sphaerotilaceae</taxon>
        <taxon>Piscinibacter</taxon>
    </lineage>
</organism>
<reference evidence="1 2" key="1">
    <citation type="submission" date="2016-04" db="EMBL/GenBank/DDBJ databases">
        <title>Complete genome sequence of natural rubber-degrading, novel Gram-negative bacterium, Rhizobacter gummiphilus strain NS21.</title>
        <authorList>
            <person name="Tabata M."/>
            <person name="Kasai D."/>
            <person name="Fukuda M."/>
        </authorList>
    </citation>
    <scope>NUCLEOTIDE SEQUENCE [LARGE SCALE GENOMIC DNA]</scope>
    <source>
        <strain evidence="1 2">NS21</strain>
    </source>
</reference>
<dbReference type="Proteomes" id="UP000193427">
    <property type="component" value="Chromosome"/>
</dbReference>
<dbReference type="EMBL" id="CP015118">
    <property type="protein sequence ID" value="ARN23157.1"/>
    <property type="molecule type" value="Genomic_DNA"/>
</dbReference>
<dbReference type="OrthoDB" id="9153162at2"/>
<dbReference type="KEGG" id="rgu:A4W93_26445"/>
<keyword evidence="2" id="KW-1185">Reference proteome</keyword>
<accession>A0A1W6LG38</accession>
<evidence type="ECO:0000313" key="2">
    <source>
        <dbReference type="Proteomes" id="UP000193427"/>
    </source>
</evidence>
<evidence type="ECO:0000313" key="1">
    <source>
        <dbReference type="EMBL" id="ARN23157.1"/>
    </source>
</evidence>
<dbReference type="AlphaFoldDB" id="A0A1W6LG38"/>
<gene>
    <name evidence="1" type="ORF">A4W93_26445</name>
</gene>